<reference evidence="4 5" key="1">
    <citation type="submission" date="2017-09" db="EMBL/GenBank/DDBJ databases">
        <title>Whole genomes of Flavobacteriaceae.</title>
        <authorList>
            <person name="Stine C."/>
            <person name="Li C."/>
            <person name="Tadesse D."/>
        </authorList>
    </citation>
    <scope>NUCLEOTIDE SEQUENCE [LARGE SCALE GENOMIC DNA]</scope>
    <source>
        <strain evidence="4 5">ATCC 35036</strain>
    </source>
</reference>
<dbReference type="InterPro" id="IPR027385">
    <property type="entry name" value="Beta-barrel_OMP"/>
</dbReference>
<dbReference type="OrthoDB" id="1161695at2"/>
<accession>A0A2H3KCG2</accession>
<dbReference type="RefSeq" id="WP_097553888.1">
    <property type="nucleotide sequence ID" value="NZ_PCMW01000033.1"/>
</dbReference>
<evidence type="ECO:0000256" key="1">
    <source>
        <dbReference type="ARBA" id="ARBA00022729"/>
    </source>
</evidence>
<evidence type="ECO:0000256" key="2">
    <source>
        <dbReference type="SAM" id="SignalP"/>
    </source>
</evidence>
<dbReference type="AlphaFoldDB" id="A0A2H3KCG2"/>
<gene>
    <name evidence="4" type="ORF">B0A77_06185</name>
</gene>
<feature type="chain" id="PRO_5013642046" description="Outer membrane protein beta-barrel domain-containing protein" evidence="2">
    <location>
        <begin position="19"/>
        <end position="201"/>
    </location>
</feature>
<comment type="caution">
    <text evidence="4">The sequence shown here is derived from an EMBL/GenBank/DDBJ whole genome shotgun (WGS) entry which is preliminary data.</text>
</comment>
<organism evidence="4 5">
    <name type="scientific">Flavobacterium branchiophilum</name>
    <dbReference type="NCBI Taxonomy" id="55197"/>
    <lineage>
        <taxon>Bacteria</taxon>
        <taxon>Pseudomonadati</taxon>
        <taxon>Bacteroidota</taxon>
        <taxon>Flavobacteriia</taxon>
        <taxon>Flavobacteriales</taxon>
        <taxon>Flavobacteriaceae</taxon>
        <taxon>Flavobacterium</taxon>
    </lineage>
</organism>
<keyword evidence="1 2" id="KW-0732">Signal</keyword>
<sequence length="201" mass="21366">MKKFFIATAIMLASLANAQSQGGFRVGLDLGYALPAKGGGGFLVSIEPKYNIKDNMNIGLRFGAAAMAKNIQSTTSTTANVDAEIGVNNSYLLTYDYYFNQSGSSFVPYIGAGAGLFQLANLEINDTNSTTNTTTTLDATSKTGGLVRGGFEWGKFRMGVEYNFVPKSNIQDLKGNVVGSTDNSYLGIHLGFYIGGGKWGN</sequence>
<dbReference type="Proteomes" id="UP000220828">
    <property type="component" value="Unassembled WGS sequence"/>
</dbReference>
<evidence type="ECO:0000313" key="5">
    <source>
        <dbReference type="Proteomes" id="UP000220828"/>
    </source>
</evidence>
<feature type="domain" description="Outer membrane protein beta-barrel" evidence="3">
    <location>
        <begin position="6"/>
        <end position="165"/>
    </location>
</feature>
<dbReference type="SUPFAM" id="SSF56925">
    <property type="entry name" value="OMPA-like"/>
    <property type="match status" value="1"/>
</dbReference>
<proteinExistence type="predicted"/>
<name>A0A2H3KCG2_9FLAO</name>
<dbReference type="InterPro" id="IPR011250">
    <property type="entry name" value="OMP/PagP_B-barrel"/>
</dbReference>
<evidence type="ECO:0000313" key="4">
    <source>
        <dbReference type="EMBL" id="PDS25037.1"/>
    </source>
</evidence>
<feature type="signal peptide" evidence="2">
    <location>
        <begin position="1"/>
        <end position="18"/>
    </location>
</feature>
<dbReference type="Pfam" id="PF13505">
    <property type="entry name" value="OMP_b-brl"/>
    <property type="match status" value="1"/>
</dbReference>
<dbReference type="Gene3D" id="2.40.160.20">
    <property type="match status" value="1"/>
</dbReference>
<dbReference type="EMBL" id="PCMW01000033">
    <property type="protein sequence ID" value="PDS25037.1"/>
    <property type="molecule type" value="Genomic_DNA"/>
</dbReference>
<protein>
    <recommendedName>
        <fullName evidence="3">Outer membrane protein beta-barrel domain-containing protein</fullName>
    </recommendedName>
</protein>
<evidence type="ECO:0000259" key="3">
    <source>
        <dbReference type="Pfam" id="PF13505"/>
    </source>
</evidence>